<dbReference type="InterPro" id="IPR017441">
    <property type="entry name" value="Protein_kinase_ATP_BS"/>
</dbReference>
<evidence type="ECO:0000313" key="2">
    <source>
        <dbReference type="EMBL" id="KAL2546226.1"/>
    </source>
</evidence>
<dbReference type="InterPro" id="IPR011009">
    <property type="entry name" value="Kinase-like_dom_sf"/>
</dbReference>
<evidence type="ECO:0000256" key="1">
    <source>
        <dbReference type="PROSITE-ProRule" id="PRU10141"/>
    </source>
</evidence>
<comment type="caution">
    <text evidence="2">The sequence shown here is derived from an EMBL/GenBank/DDBJ whole genome shotgun (WGS) entry which is preliminary data.</text>
</comment>
<dbReference type="GO" id="GO:0005524">
    <property type="term" value="F:ATP binding"/>
    <property type="evidence" value="ECO:0007669"/>
    <property type="project" value="UniProtKB-UniRule"/>
</dbReference>
<organism evidence="2 3">
    <name type="scientific">Forsythia ovata</name>
    <dbReference type="NCBI Taxonomy" id="205694"/>
    <lineage>
        <taxon>Eukaryota</taxon>
        <taxon>Viridiplantae</taxon>
        <taxon>Streptophyta</taxon>
        <taxon>Embryophyta</taxon>
        <taxon>Tracheophyta</taxon>
        <taxon>Spermatophyta</taxon>
        <taxon>Magnoliopsida</taxon>
        <taxon>eudicotyledons</taxon>
        <taxon>Gunneridae</taxon>
        <taxon>Pentapetalae</taxon>
        <taxon>asterids</taxon>
        <taxon>lamiids</taxon>
        <taxon>Lamiales</taxon>
        <taxon>Oleaceae</taxon>
        <taxon>Forsythieae</taxon>
        <taxon>Forsythia</taxon>
    </lineage>
</organism>
<dbReference type="EMBL" id="JBFOLJ010000004">
    <property type="protein sequence ID" value="KAL2546226.1"/>
    <property type="molecule type" value="Genomic_DNA"/>
</dbReference>
<accession>A0ABD1W975</accession>
<reference evidence="3" key="1">
    <citation type="submission" date="2024-07" db="EMBL/GenBank/DDBJ databases">
        <title>Two chromosome-level genome assemblies of Korean endemic species Abeliophyllum distichum and Forsythia ovata (Oleaceae).</title>
        <authorList>
            <person name="Jang H."/>
        </authorList>
    </citation>
    <scope>NUCLEOTIDE SEQUENCE [LARGE SCALE GENOMIC DNA]</scope>
</reference>
<gene>
    <name evidence="2" type="ORF">Fot_15459</name>
</gene>
<dbReference type="SUPFAM" id="SSF56112">
    <property type="entry name" value="Protein kinase-like (PK-like)"/>
    <property type="match status" value="1"/>
</dbReference>
<dbReference type="Proteomes" id="UP001604277">
    <property type="component" value="Unassembled WGS sequence"/>
</dbReference>
<dbReference type="PROSITE" id="PS00107">
    <property type="entry name" value="PROTEIN_KINASE_ATP"/>
    <property type="match status" value="1"/>
</dbReference>
<proteinExistence type="predicted"/>
<name>A0ABD1W975_9LAMI</name>
<protein>
    <submittedName>
        <fullName evidence="2">Protein kinase-like domain superfamily</fullName>
    </submittedName>
</protein>
<dbReference type="AlphaFoldDB" id="A0ABD1W975"/>
<dbReference type="Gene3D" id="1.10.510.10">
    <property type="entry name" value="Transferase(Phosphotransferase) domain 1"/>
    <property type="match status" value="1"/>
</dbReference>
<sequence>MARIESNEKDDSFLKKKVRRLSFSEVNSIIDKNRILGLGSGAFGTVYLGSMAGIQVAVKMLTIITDQGYKDFQNEGTSDTFVFTNVSGHPRIFRPTGLKDCLPSMLNQHERSPAAEITPGNLRGVYSLHTR</sequence>
<evidence type="ECO:0000313" key="3">
    <source>
        <dbReference type="Proteomes" id="UP001604277"/>
    </source>
</evidence>
<keyword evidence="1" id="KW-0067">ATP-binding</keyword>
<keyword evidence="3" id="KW-1185">Reference proteome</keyword>
<keyword evidence="1" id="KW-0547">Nucleotide-binding</keyword>
<feature type="binding site" evidence="1">
    <location>
        <position position="59"/>
    </location>
    <ligand>
        <name>ATP</name>
        <dbReference type="ChEBI" id="CHEBI:30616"/>
    </ligand>
</feature>